<keyword evidence="14" id="KW-1185">Reference proteome</keyword>
<dbReference type="Gene3D" id="1.10.240.10">
    <property type="entry name" value="Tyrosyl-Transfer RNA Synthetase"/>
    <property type="match status" value="1"/>
</dbReference>
<keyword evidence="5 11" id="KW-0547">Nucleotide-binding</keyword>
<sequence length="436" mass="48831">MLSRQSPRALRRAQSLRWPPNAVSRRAEATGTSSQYFHSINAPDAPSERAPPHSTSVQAQKCKDRQWTRAPRIIFSGIQPTGVPHLGNYLGALRAWVKLQDEGLDDDKRFFSIVDLHAITVPQDPHTLLRRKNETYASLLAIGLDPNKSLIFMQSANPAHSELMWLLSCHASMGYLGRMTQWKSKAGVADDADPLESAPNKPALKLGLFSYPVLQAADVLLYNATHVPVGEDQAQHLEFTRELAQSFNHIYARPDADPTEVEAFRGFNIPRTILSPAKRVMSLQDPTKKMSKSDPDERSRILITDTREQIQAKIKAALTDSTPGISYDRELRPGVSNLLDIMYYMDQSKYESPMAIARDFTNVSMRALKEGVATAVADHLEPIRERYNEQIARSQEDVDTERWNSGRIVGAQSDRNIQRVKQAMGLRPVGPLTSPE</sequence>
<dbReference type="GO" id="GO:0070183">
    <property type="term" value="P:mitochondrial tryptophanyl-tRNA aminoacylation"/>
    <property type="evidence" value="ECO:0007669"/>
    <property type="project" value="EnsemblFungi"/>
</dbReference>
<dbReference type="InterPro" id="IPR050203">
    <property type="entry name" value="Trp-tRNA_synthetase"/>
</dbReference>
<dbReference type="STRING" id="1460663.A0A177CQJ6"/>
<dbReference type="FunCoup" id="A0A177CQJ6">
    <property type="interactions" value="409"/>
</dbReference>
<evidence type="ECO:0000256" key="2">
    <source>
        <dbReference type="ARBA" id="ARBA00005594"/>
    </source>
</evidence>
<feature type="region of interest" description="Disordered" evidence="12">
    <location>
        <begin position="1"/>
        <end position="61"/>
    </location>
</feature>
<evidence type="ECO:0000256" key="11">
    <source>
        <dbReference type="RuleBase" id="RU363036"/>
    </source>
</evidence>
<evidence type="ECO:0000256" key="7">
    <source>
        <dbReference type="ARBA" id="ARBA00022917"/>
    </source>
</evidence>
<dbReference type="SUPFAM" id="SSF52374">
    <property type="entry name" value="Nucleotidylyl transferase"/>
    <property type="match status" value="1"/>
</dbReference>
<evidence type="ECO:0000256" key="4">
    <source>
        <dbReference type="ARBA" id="ARBA00022598"/>
    </source>
</evidence>
<accession>A0A177CQJ6</accession>
<protein>
    <recommendedName>
        <fullName evidence="10">Tryptophan--tRNA ligase, mitochondrial</fullName>
        <ecNumber evidence="3">6.1.1.2</ecNumber>
    </recommendedName>
    <alternativeName>
        <fullName evidence="9">Tryptophanyl-tRNA synthetase</fullName>
    </alternativeName>
</protein>
<dbReference type="InterPro" id="IPR001412">
    <property type="entry name" value="aa-tRNA-synth_I_CS"/>
</dbReference>
<dbReference type="FunFam" id="1.10.240.10:FF:000002">
    <property type="entry name" value="Tryptophan--tRNA ligase"/>
    <property type="match status" value="1"/>
</dbReference>
<dbReference type="InterPro" id="IPR002306">
    <property type="entry name" value="Trp-tRNA-ligase"/>
</dbReference>
<reference evidence="13 14" key="1">
    <citation type="submission" date="2016-05" db="EMBL/GenBank/DDBJ databases">
        <title>Comparative analysis of secretome profiles of manganese(II)-oxidizing ascomycete fungi.</title>
        <authorList>
            <consortium name="DOE Joint Genome Institute"/>
            <person name="Zeiner C.A."/>
            <person name="Purvine S.O."/>
            <person name="Zink E.M."/>
            <person name="Wu S."/>
            <person name="Pasa-Tolic L."/>
            <person name="Chaput D.L."/>
            <person name="Haridas S."/>
            <person name="Grigoriev I.V."/>
            <person name="Santelli C.M."/>
            <person name="Hansel C.M."/>
        </authorList>
    </citation>
    <scope>NUCLEOTIDE SEQUENCE [LARGE SCALE GENOMIC DNA]</scope>
    <source>
        <strain evidence="13 14">AP3s5-JAC2a</strain>
    </source>
</reference>
<dbReference type="OrthoDB" id="15808at2759"/>
<keyword evidence="4 11" id="KW-0436">Ligase</keyword>
<name>A0A177CQJ6_9PLEO</name>
<dbReference type="AlphaFoldDB" id="A0A177CQJ6"/>
<dbReference type="Proteomes" id="UP000077069">
    <property type="component" value="Unassembled WGS sequence"/>
</dbReference>
<evidence type="ECO:0000313" key="14">
    <source>
        <dbReference type="Proteomes" id="UP000077069"/>
    </source>
</evidence>
<evidence type="ECO:0000256" key="9">
    <source>
        <dbReference type="ARBA" id="ARBA00030268"/>
    </source>
</evidence>
<dbReference type="PRINTS" id="PR01039">
    <property type="entry name" value="TRNASYNTHTRP"/>
</dbReference>
<dbReference type="InterPro" id="IPR002305">
    <property type="entry name" value="aa-tRNA-synth_Ic"/>
</dbReference>
<evidence type="ECO:0000256" key="12">
    <source>
        <dbReference type="SAM" id="MobiDB-lite"/>
    </source>
</evidence>
<keyword evidence="8 11" id="KW-0030">Aminoacyl-tRNA synthetase</keyword>
<dbReference type="GO" id="GO:0004830">
    <property type="term" value="F:tryptophan-tRNA ligase activity"/>
    <property type="evidence" value="ECO:0007669"/>
    <property type="project" value="UniProtKB-EC"/>
</dbReference>
<dbReference type="NCBIfam" id="TIGR00233">
    <property type="entry name" value="trpS"/>
    <property type="match status" value="1"/>
</dbReference>
<comment type="subcellular location">
    <subcellularLocation>
        <location evidence="1">Mitochondrion matrix</location>
    </subcellularLocation>
</comment>
<dbReference type="PANTHER" id="PTHR43766:SF1">
    <property type="entry name" value="TRYPTOPHAN--TRNA LIGASE, MITOCHONDRIAL"/>
    <property type="match status" value="1"/>
</dbReference>
<dbReference type="GO" id="GO:0005524">
    <property type="term" value="F:ATP binding"/>
    <property type="evidence" value="ECO:0007669"/>
    <property type="project" value="UniProtKB-KW"/>
</dbReference>
<evidence type="ECO:0000313" key="13">
    <source>
        <dbReference type="EMBL" id="OAG09222.1"/>
    </source>
</evidence>
<dbReference type="InParanoid" id="A0A177CQJ6"/>
<comment type="similarity">
    <text evidence="2 11">Belongs to the class-I aminoacyl-tRNA synthetase family.</text>
</comment>
<dbReference type="GeneID" id="28757511"/>
<dbReference type="InterPro" id="IPR014729">
    <property type="entry name" value="Rossmann-like_a/b/a_fold"/>
</dbReference>
<dbReference type="PROSITE" id="PS00178">
    <property type="entry name" value="AA_TRNA_LIGASE_I"/>
    <property type="match status" value="1"/>
</dbReference>
<dbReference type="Pfam" id="PF00579">
    <property type="entry name" value="tRNA-synt_1b"/>
    <property type="match status" value="1"/>
</dbReference>
<dbReference type="PANTHER" id="PTHR43766">
    <property type="entry name" value="TRYPTOPHAN--TRNA LIGASE, MITOCHONDRIAL"/>
    <property type="match status" value="1"/>
</dbReference>
<dbReference type="CDD" id="cd00806">
    <property type="entry name" value="TrpRS_core"/>
    <property type="match status" value="1"/>
</dbReference>
<dbReference type="EMBL" id="KV441549">
    <property type="protein sequence ID" value="OAG09222.1"/>
    <property type="molecule type" value="Genomic_DNA"/>
</dbReference>
<gene>
    <name evidence="13" type="ORF">CC84DRAFT_1083873</name>
</gene>
<evidence type="ECO:0000256" key="3">
    <source>
        <dbReference type="ARBA" id="ARBA00013161"/>
    </source>
</evidence>
<organism evidence="13 14">
    <name type="scientific">Paraphaeosphaeria sporulosa</name>
    <dbReference type="NCBI Taxonomy" id="1460663"/>
    <lineage>
        <taxon>Eukaryota</taxon>
        <taxon>Fungi</taxon>
        <taxon>Dikarya</taxon>
        <taxon>Ascomycota</taxon>
        <taxon>Pezizomycotina</taxon>
        <taxon>Dothideomycetes</taxon>
        <taxon>Pleosporomycetidae</taxon>
        <taxon>Pleosporales</taxon>
        <taxon>Massarineae</taxon>
        <taxon>Didymosphaeriaceae</taxon>
        <taxon>Paraphaeosphaeria</taxon>
    </lineage>
</organism>
<dbReference type="Gene3D" id="3.40.50.620">
    <property type="entry name" value="HUPs"/>
    <property type="match status" value="1"/>
</dbReference>
<evidence type="ECO:0000256" key="5">
    <source>
        <dbReference type="ARBA" id="ARBA00022741"/>
    </source>
</evidence>
<evidence type="ECO:0000256" key="1">
    <source>
        <dbReference type="ARBA" id="ARBA00004305"/>
    </source>
</evidence>
<dbReference type="EC" id="6.1.1.2" evidence="3"/>
<evidence type="ECO:0000256" key="8">
    <source>
        <dbReference type="ARBA" id="ARBA00023146"/>
    </source>
</evidence>
<keyword evidence="7 11" id="KW-0648">Protein biosynthesis</keyword>
<proteinExistence type="inferred from homology"/>
<dbReference type="FunFam" id="3.40.50.620:FF:000082">
    <property type="entry name" value="MSW1p Mitochondrial tryptophanyl-tRNA synthetase"/>
    <property type="match status" value="1"/>
</dbReference>
<keyword evidence="6 11" id="KW-0067">ATP-binding</keyword>
<dbReference type="RefSeq" id="XP_018039587.1">
    <property type="nucleotide sequence ID" value="XM_018174025.1"/>
</dbReference>
<evidence type="ECO:0000256" key="6">
    <source>
        <dbReference type="ARBA" id="ARBA00022840"/>
    </source>
</evidence>
<dbReference type="GO" id="GO:0005759">
    <property type="term" value="C:mitochondrial matrix"/>
    <property type="evidence" value="ECO:0007669"/>
    <property type="project" value="UniProtKB-SubCell"/>
</dbReference>
<evidence type="ECO:0000256" key="10">
    <source>
        <dbReference type="ARBA" id="ARBA00069760"/>
    </source>
</evidence>